<dbReference type="Proteomes" id="UP000295598">
    <property type="component" value="Unassembled WGS sequence"/>
</dbReference>
<name>A0A4R4IPW5_9GAMM</name>
<comment type="caution">
    <text evidence="2">The sequence shown here is derived from an EMBL/GenBank/DDBJ whole genome shotgun (WGS) entry which is preliminary data.</text>
</comment>
<keyword evidence="1" id="KW-0472">Membrane</keyword>
<dbReference type="AlphaFoldDB" id="A0A4R4IPW5"/>
<evidence type="ECO:0000313" key="2">
    <source>
        <dbReference type="EMBL" id="TDB42673.1"/>
    </source>
</evidence>
<evidence type="ECO:0000313" key="3">
    <source>
        <dbReference type="Proteomes" id="UP000295598"/>
    </source>
</evidence>
<protein>
    <submittedName>
        <fullName evidence="2">Uncharacterized protein</fullName>
    </submittedName>
</protein>
<dbReference type="EMBL" id="PUJY01000099">
    <property type="protein sequence ID" value="TDB42673.1"/>
    <property type="molecule type" value="Genomic_DNA"/>
</dbReference>
<sequence>MGSDYSKDLVIEHLQVIHLTHIEALALTQTVKRLCWLYIRRPQDHGVSFLLSIYLYDVCFFQSFFIFCSNKPH</sequence>
<gene>
    <name evidence="2" type="ORF">C5467_23660</name>
</gene>
<keyword evidence="1" id="KW-1133">Transmembrane helix</keyword>
<evidence type="ECO:0000256" key="1">
    <source>
        <dbReference type="SAM" id="Phobius"/>
    </source>
</evidence>
<accession>A0A4R4IPW5</accession>
<keyword evidence="1" id="KW-0812">Transmembrane</keyword>
<organism evidence="2 3">
    <name type="scientific">Photorhabdus khanii subsp. guanajuatensis</name>
    <dbReference type="NCBI Taxonomy" id="2100166"/>
    <lineage>
        <taxon>Bacteria</taxon>
        <taxon>Pseudomonadati</taxon>
        <taxon>Pseudomonadota</taxon>
        <taxon>Gammaproteobacteria</taxon>
        <taxon>Enterobacterales</taxon>
        <taxon>Morganellaceae</taxon>
        <taxon>Photorhabdus</taxon>
    </lineage>
</organism>
<proteinExistence type="predicted"/>
<feature type="transmembrane region" description="Helical" evidence="1">
    <location>
        <begin position="46"/>
        <end position="68"/>
    </location>
</feature>
<reference evidence="2 3" key="1">
    <citation type="journal article" date="2019" name="Int. J. Syst. Evol. Microbiol.">
        <title>Photorhabdus khanii subsp. guanajuatensis subsp. nov., isolated from Heterorhabditis atacamensis, and Photorhabdus luminescens subsp. mexicana subsp. nov., isolated from Heterorhabditis mexicana entomopathogenic nematodes.</title>
        <authorList>
            <person name="Machado R.A.R."/>
            <person name="Bruno P."/>
            <person name="Arce C.C.M."/>
            <person name="Liechti N."/>
            <person name="Kohler A."/>
            <person name="Bernal J."/>
            <person name="Bruggmann R."/>
            <person name="Turlings T.C.J."/>
        </authorList>
    </citation>
    <scope>NUCLEOTIDE SEQUENCE [LARGE SCALE GENOMIC DNA]</scope>
    <source>
        <strain evidence="2 3">MEX20-17</strain>
    </source>
</reference>